<evidence type="ECO:0000256" key="17">
    <source>
        <dbReference type="SAM" id="MobiDB-lite"/>
    </source>
</evidence>
<dbReference type="PROSITE" id="PS51762">
    <property type="entry name" value="GH16_2"/>
    <property type="match status" value="1"/>
</dbReference>
<accession>A0A559M3Y0</accession>
<evidence type="ECO:0000256" key="5">
    <source>
        <dbReference type="ARBA" id="ARBA00022676"/>
    </source>
</evidence>
<keyword evidence="16" id="KW-1015">Disulfide bond</keyword>
<dbReference type="InterPro" id="IPR017168">
    <property type="entry name" value="CHR-like"/>
</dbReference>
<evidence type="ECO:0000256" key="9">
    <source>
        <dbReference type="ARBA" id="ARBA00023136"/>
    </source>
</evidence>
<feature type="region of interest" description="Disordered" evidence="17">
    <location>
        <begin position="276"/>
        <end position="309"/>
    </location>
</feature>
<keyword evidence="21" id="KW-1185">Reference proteome</keyword>
<evidence type="ECO:0000256" key="14">
    <source>
        <dbReference type="ARBA" id="ARBA00038074"/>
    </source>
</evidence>
<evidence type="ECO:0000256" key="6">
    <source>
        <dbReference type="ARBA" id="ARBA00022679"/>
    </source>
</evidence>
<keyword evidence="13" id="KW-0961">Cell wall biogenesis/degradation</keyword>
<evidence type="ECO:0000256" key="7">
    <source>
        <dbReference type="ARBA" id="ARBA00022729"/>
    </source>
</evidence>
<evidence type="ECO:0000256" key="1">
    <source>
        <dbReference type="ARBA" id="ARBA00000822"/>
    </source>
</evidence>
<dbReference type="CDD" id="cd02183">
    <property type="entry name" value="GH16_fungal_CRH1_transglycosylase"/>
    <property type="match status" value="1"/>
</dbReference>
<keyword evidence="6" id="KW-0808">Transferase</keyword>
<comment type="similarity">
    <text evidence="14">Belongs to the glycosyl hydrolase 16 family. CRH1 subfamily.</text>
</comment>
<comment type="caution">
    <text evidence="20">The sequence shown here is derived from an EMBL/GenBank/DDBJ whole genome shotgun (WGS) entry which is preliminary data.</text>
</comment>
<dbReference type="InterPro" id="IPR050546">
    <property type="entry name" value="Glycosyl_Hydrlase_16"/>
</dbReference>
<dbReference type="GO" id="GO:0098552">
    <property type="term" value="C:side of membrane"/>
    <property type="evidence" value="ECO:0007669"/>
    <property type="project" value="UniProtKB-KW"/>
</dbReference>
<dbReference type="Proteomes" id="UP000315522">
    <property type="component" value="Unassembled WGS sequence"/>
</dbReference>
<evidence type="ECO:0000256" key="2">
    <source>
        <dbReference type="ARBA" id="ARBA00004589"/>
    </source>
</evidence>
<keyword evidence="9" id="KW-0472">Membrane</keyword>
<dbReference type="GO" id="GO:0009277">
    <property type="term" value="C:fungal-type cell wall"/>
    <property type="evidence" value="ECO:0007669"/>
    <property type="project" value="TreeGrafter"/>
</dbReference>
<name>A0A559M3Y0_9HELO</name>
<feature type="chain" id="PRO_5021833703" description="chitinase" evidence="18">
    <location>
        <begin position="22"/>
        <end position="337"/>
    </location>
</feature>
<keyword evidence="12 20" id="KW-0326">Glycosidase</keyword>
<evidence type="ECO:0000256" key="13">
    <source>
        <dbReference type="ARBA" id="ARBA00023316"/>
    </source>
</evidence>
<feature type="disulfide bond" evidence="16">
    <location>
        <begin position="27"/>
        <end position="34"/>
    </location>
</feature>
<dbReference type="EMBL" id="QGML01002229">
    <property type="protein sequence ID" value="TVY87682.1"/>
    <property type="molecule type" value="Genomic_DNA"/>
</dbReference>
<keyword evidence="11" id="KW-0449">Lipoprotein</keyword>
<dbReference type="InterPro" id="IPR000757">
    <property type="entry name" value="Beta-glucanase-like"/>
</dbReference>
<evidence type="ECO:0000313" key="20">
    <source>
        <dbReference type="EMBL" id="TVY87682.1"/>
    </source>
</evidence>
<gene>
    <name evidence="20" type="primary">crf1_0</name>
    <name evidence="20" type="ORF">LAWI1_G008152</name>
</gene>
<dbReference type="InterPro" id="IPR013320">
    <property type="entry name" value="ConA-like_dom_sf"/>
</dbReference>
<dbReference type="Pfam" id="PF00722">
    <property type="entry name" value="Glyco_hydro_16"/>
    <property type="match status" value="1"/>
</dbReference>
<feature type="signal peptide" evidence="18">
    <location>
        <begin position="1"/>
        <end position="21"/>
    </location>
</feature>
<evidence type="ECO:0000256" key="4">
    <source>
        <dbReference type="ARBA" id="ARBA00022622"/>
    </source>
</evidence>
<feature type="domain" description="GH16" evidence="19">
    <location>
        <begin position="46"/>
        <end position="238"/>
    </location>
</feature>
<dbReference type="AlphaFoldDB" id="A0A559M3Y0"/>
<evidence type="ECO:0000256" key="11">
    <source>
        <dbReference type="ARBA" id="ARBA00023288"/>
    </source>
</evidence>
<dbReference type="SUPFAM" id="SSF49899">
    <property type="entry name" value="Concanavalin A-like lectins/glucanases"/>
    <property type="match status" value="1"/>
</dbReference>
<evidence type="ECO:0000256" key="12">
    <source>
        <dbReference type="ARBA" id="ARBA00023295"/>
    </source>
</evidence>
<comment type="subcellular location">
    <subcellularLocation>
        <location evidence="2">Membrane</location>
        <topology evidence="2">Lipid-anchor</topology>
        <topology evidence="2">GPI-anchor</topology>
    </subcellularLocation>
</comment>
<dbReference type="GO" id="GO:0005975">
    <property type="term" value="P:carbohydrate metabolic process"/>
    <property type="evidence" value="ECO:0007669"/>
    <property type="project" value="InterPro"/>
</dbReference>
<dbReference type="PANTHER" id="PTHR10963">
    <property type="entry name" value="GLYCOSYL HYDROLASE-RELATED"/>
    <property type="match status" value="1"/>
</dbReference>
<evidence type="ECO:0000259" key="19">
    <source>
        <dbReference type="PROSITE" id="PS51762"/>
    </source>
</evidence>
<evidence type="ECO:0000256" key="8">
    <source>
        <dbReference type="ARBA" id="ARBA00022801"/>
    </source>
</evidence>
<reference evidence="20 21" key="1">
    <citation type="submission" date="2018-05" db="EMBL/GenBank/DDBJ databases">
        <title>Genome sequencing and assembly of the regulated plant pathogen Lachnellula willkommii and related sister species for the development of diagnostic species identification markers.</title>
        <authorList>
            <person name="Giroux E."/>
            <person name="Bilodeau G."/>
        </authorList>
    </citation>
    <scope>NUCLEOTIDE SEQUENCE [LARGE SCALE GENOMIC DNA]</scope>
    <source>
        <strain evidence="20 21">CBS 172.35</strain>
    </source>
</reference>
<evidence type="ECO:0000256" key="3">
    <source>
        <dbReference type="ARBA" id="ARBA00012729"/>
    </source>
</evidence>
<keyword evidence="10" id="KW-0325">Glycoprotein</keyword>
<keyword evidence="5" id="KW-0328">Glycosyltransferase</keyword>
<proteinExistence type="inferred from homology"/>
<evidence type="ECO:0000256" key="18">
    <source>
        <dbReference type="SAM" id="SignalP"/>
    </source>
</evidence>
<keyword evidence="8" id="KW-0378">Hydrolase</keyword>
<evidence type="ECO:0000256" key="10">
    <source>
        <dbReference type="ARBA" id="ARBA00023180"/>
    </source>
</evidence>
<feature type="active site" description="Nucleophile" evidence="15">
    <location>
        <position position="120"/>
    </location>
</feature>
<comment type="catalytic activity">
    <reaction evidence="1">
        <text>Random endo-hydrolysis of N-acetyl-beta-D-glucosaminide (1-&gt;4)-beta-linkages in chitin and chitodextrins.</text>
        <dbReference type="EC" id="3.2.1.14"/>
    </reaction>
</comment>
<keyword evidence="4" id="KW-0336">GPI-anchor</keyword>
<evidence type="ECO:0000256" key="15">
    <source>
        <dbReference type="PIRSR" id="PIRSR037299-1"/>
    </source>
</evidence>
<protein>
    <recommendedName>
        <fullName evidence="3">chitinase</fullName>
        <ecNumber evidence="3">3.2.1.14</ecNumber>
    </recommendedName>
</protein>
<dbReference type="Gene3D" id="2.60.120.200">
    <property type="match status" value="1"/>
</dbReference>
<dbReference type="PIRSF" id="PIRSF037299">
    <property type="entry name" value="Glycosidase_CRH1_prd"/>
    <property type="match status" value="1"/>
</dbReference>
<organism evidence="20 21">
    <name type="scientific">Lachnellula willkommii</name>
    <dbReference type="NCBI Taxonomy" id="215461"/>
    <lineage>
        <taxon>Eukaryota</taxon>
        <taxon>Fungi</taxon>
        <taxon>Dikarya</taxon>
        <taxon>Ascomycota</taxon>
        <taxon>Pezizomycotina</taxon>
        <taxon>Leotiomycetes</taxon>
        <taxon>Helotiales</taxon>
        <taxon>Lachnaceae</taxon>
        <taxon>Lachnellula</taxon>
    </lineage>
</organism>
<dbReference type="GO" id="GO:0008843">
    <property type="term" value="F:endochitinase activity"/>
    <property type="evidence" value="ECO:0007669"/>
    <property type="project" value="UniProtKB-EC"/>
</dbReference>
<dbReference type="GO" id="GO:0031505">
    <property type="term" value="P:fungal-type cell wall organization"/>
    <property type="evidence" value="ECO:0007669"/>
    <property type="project" value="TreeGrafter"/>
</dbReference>
<dbReference type="PANTHER" id="PTHR10963:SF27">
    <property type="entry name" value="GLYCOSIDASE-RELATED"/>
    <property type="match status" value="1"/>
</dbReference>
<evidence type="ECO:0000256" key="16">
    <source>
        <dbReference type="PIRSR" id="PIRSR037299-2"/>
    </source>
</evidence>
<evidence type="ECO:0000313" key="21">
    <source>
        <dbReference type="Proteomes" id="UP000315522"/>
    </source>
</evidence>
<feature type="active site" description="Proton donor" evidence="15">
    <location>
        <position position="124"/>
    </location>
</feature>
<dbReference type="EC" id="3.2.1.14" evidence="3"/>
<dbReference type="GO" id="GO:0016757">
    <property type="term" value="F:glycosyltransferase activity"/>
    <property type="evidence" value="ECO:0007669"/>
    <property type="project" value="UniProtKB-KW"/>
</dbReference>
<keyword evidence="7 18" id="KW-0732">Signal</keyword>
<sequence>MRYQILSLAATALTFSQLVVGQTTTDCNPLNTTCPSDTALGKTVTVDFTLGENSEFSAESGTTITYGTDGAEFIISSDGVAKTIITNNYIFFGKVSVALRAANGTGIISSFVMESDDLDEIDWEWLGGDSTKVETNYFGKDNTTSYDRSTSPAVSDPQDTWHIYTIDWTPAAITWSIDSVLVRTLHYADALDGANFPQTPMRIKLGNWVGGAADESAGTVEWAGGSSDLTKAPFTMYVKNITIEDYTTNGTSYTYGDKTGSYESIVINNNSTSTNTSYSAGQTVGTNSSSNASSTLSSSNSSSSSVSVSSGGSRQSGGFVSGLVGLGCTYLVLLVLG</sequence>